<feature type="domain" description="ABC-2 type transporter transmembrane" evidence="6">
    <location>
        <begin position="48"/>
        <end position="241"/>
    </location>
</feature>
<feature type="transmembrane region" description="Helical" evidence="5">
    <location>
        <begin position="222"/>
        <end position="243"/>
    </location>
</feature>
<protein>
    <submittedName>
        <fullName evidence="7">Multidrug ABC transporter permease</fullName>
    </submittedName>
</protein>
<dbReference type="GO" id="GO:0016020">
    <property type="term" value="C:membrane"/>
    <property type="evidence" value="ECO:0007669"/>
    <property type="project" value="UniProtKB-SubCell"/>
</dbReference>
<dbReference type="PANTHER" id="PTHR43229">
    <property type="entry name" value="NODULATION PROTEIN J"/>
    <property type="match status" value="1"/>
</dbReference>
<keyword evidence="3 5" id="KW-1133">Transmembrane helix</keyword>
<dbReference type="PANTHER" id="PTHR43229:SF2">
    <property type="entry name" value="NODULATION PROTEIN J"/>
    <property type="match status" value="1"/>
</dbReference>
<dbReference type="EMBL" id="CP034412">
    <property type="protein sequence ID" value="QCY48262.1"/>
    <property type="molecule type" value="Genomic_DNA"/>
</dbReference>
<gene>
    <name evidence="7" type="ORF">GcLGCM259_2555</name>
</gene>
<reference evidence="7 8" key="1">
    <citation type="submission" date="2018-12" db="EMBL/GenBank/DDBJ databases">
        <title>Complete Genome Sequence of Glutamicibacter creatinolyticus strain LGCM259,isolated from an abscess of a 12-year-old mare in Italy.</title>
        <authorList>
            <person name="Santos R.G."/>
            <person name="Silva A.L."/>
            <person name="Seyffert N."/>
            <person name="Castro T.L.P."/>
            <person name="Attili A.R."/>
            <person name="Rifici C."/>
            <person name="Mazzullo G."/>
            <person name="Brenig B."/>
            <person name="Venanzi F."/>
            <person name="Azevedo V."/>
        </authorList>
    </citation>
    <scope>NUCLEOTIDE SEQUENCE [LARGE SCALE GENOMIC DNA]</scope>
    <source>
        <strain evidence="7 8">LGCM 259</strain>
    </source>
</reference>
<evidence type="ECO:0000313" key="8">
    <source>
        <dbReference type="Proteomes" id="UP000307000"/>
    </source>
</evidence>
<sequence length="251" mass="27152">MNATYIRVEFARHLRDGYNLVFSLLMPSAMYVLFGNIPSYTDQELGFGNVKFYVMVSMAAYGAAVSTVAIAGTVATETMQGWGRQVALTRMPPATFVSSKMLVATTVAAISSALVFALGAATGAQVSENWIWAASYLITIGGSLIFACYGIGVGMVFKSESALGLAGGLMVFFAFFGNVFMPLEGMMLDIARFTPMYGYVALIRYLQLREVAPETGFAPDPLWMPVTNLVLWAVIFAVFAVVATRKARARQ</sequence>
<evidence type="ECO:0000256" key="4">
    <source>
        <dbReference type="ARBA" id="ARBA00023136"/>
    </source>
</evidence>
<dbReference type="RefSeq" id="WP_138926878.1">
    <property type="nucleotide sequence ID" value="NZ_CP034412.1"/>
</dbReference>
<evidence type="ECO:0000313" key="7">
    <source>
        <dbReference type="EMBL" id="QCY48262.1"/>
    </source>
</evidence>
<evidence type="ECO:0000256" key="3">
    <source>
        <dbReference type="ARBA" id="ARBA00022989"/>
    </source>
</evidence>
<evidence type="ECO:0000256" key="1">
    <source>
        <dbReference type="ARBA" id="ARBA00004141"/>
    </source>
</evidence>
<feature type="transmembrane region" description="Helical" evidence="5">
    <location>
        <begin position="130"/>
        <end position="151"/>
    </location>
</feature>
<dbReference type="GO" id="GO:0140359">
    <property type="term" value="F:ABC-type transporter activity"/>
    <property type="evidence" value="ECO:0007669"/>
    <property type="project" value="InterPro"/>
</dbReference>
<comment type="subcellular location">
    <subcellularLocation>
        <location evidence="1">Membrane</location>
        <topology evidence="1">Multi-pass membrane protein</topology>
    </subcellularLocation>
</comment>
<dbReference type="InterPro" id="IPR013525">
    <property type="entry name" value="ABC2_TM"/>
</dbReference>
<evidence type="ECO:0000259" key="6">
    <source>
        <dbReference type="Pfam" id="PF12698"/>
    </source>
</evidence>
<feature type="transmembrane region" description="Helical" evidence="5">
    <location>
        <begin position="163"/>
        <end position="183"/>
    </location>
</feature>
<feature type="transmembrane region" description="Helical" evidence="5">
    <location>
        <begin position="52"/>
        <end position="75"/>
    </location>
</feature>
<organism evidence="7 8">
    <name type="scientific">Glutamicibacter creatinolyticus</name>
    <dbReference type="NCBI Taxonomy" id="162496"/>
    <lineage>
        <taxon>Bacteria</taxon>
        <taxon>Bacillati</taxon>
        <taxon>Actinomycetota</taxon>
        <taxon>Actinomycetes</taxon>
        <taxon>Micrococcales</taxon>
        <taxon>Micrococcaceae</taxon>
        <taxon>Glutamicibacter</taxon>
    </lineage>
</organism>
<keyword evidence="4 5" id="KW-0472">Membrane</keyword>
<feature type="transmembrane region" description="Helical" evidence="5">
    <location>
        <begin position="101"/>
        <end position="124"/>
    </location>
</feature>
<feature type="transmembrane region" description="Helical" evidence="5">
    <location>
        <begin position="20"/>
        <end position="40"/>
    </location>
</feature>
<dbReference type="Pfam" id="PF12698">
    <property type="entry name" value="ABC2_membrane_3"/>
    <property type="match status" value="1"/>
</dbReference>
<dbReference type="Proteomes" id="UP000307000">
    <property type="component" value="Chromosome"/>
</dbReference>
<name>A0A5B7WWI2_9MICC</name>
<proteinExistence type="predicted"/>
<evidence type="ECO:0000256" key="2">
    <source>
        <dbReference type="ARBA" id="ARBA00022692"/>
    </source>
</evidence>
<keyword evidence="2 5" id="KW-0812">Transmembrane</keyword>
<evidence type="ECO:0000256" key="5">
    <source>
        <dbReference type="SAM" id="Phobius"/>
    </source>
</evidence>
<dbReference type="KEGG" id="gcr:GcLGCM259_2555"/>
<dbReference type="AlphaFoldDB" id="A0A5B7WWI2"/>
<accession>A0A5B7WWI2</accession>
<dbReference type="InterPro" id="IPR051784">
    <property type="entry name" value="Nod_factor_ABC_transporter"/>
</dbReference>
<keyword evidence="8" id="KW-1185">Reference proteome</keyword>